<proteinExistence type="predicted"/>
<accession>A0A146FEQ0</accession>
<evidence type="ECO:0000313" key="2">
    <source>
        <dbReference type="Proteomes" id="UP000075230"/>
    </source>
</evidence>
<dbReference type="Proteomes" id="UP000075230">
    <property type="component" value="Unassembled WGS sequence"/>
</dbReference>
<dbReference type="EMBL" id="BCWF01000017">
    <property type="protein sequence ID" value="GAT24082.1"/>
    <property type="molecule type" value="Genomic_DNA"/>
</dbReference>
<comment type="caution">
    <text evidence="1">The sequence shown here is derived from an EMBL/GenBank/DDBJ whole genome shotgun (WGS) entry which is preliminary data.</text>
</comment>
<reference evidence="2" key="2">
    <citation type="submission" date="2016-02" db="EMBL/GenBank/DDBJ databases">
        <title>Genome sequencing of Aspergillus luchuensis NBRC 4314.</title>
        <authorList>
            <person name="Yamada O."/>
        </authorList>
    </citation>
    <scope>NUCLEOTIDE SEQUENCE [LARGE SCALE GENOMIC DNA]</scope>
    <source>
        <strain evidence="2">RIB 2604</strain>
    </source>
</reference>
<evidence type="ECO:0000313" key="1">
    <source>
        <dbReference type="EMBL" id="GAT24082.1"/>
    </source>
</evidence>
<organism evidence="1 2">
    <name type="scientific">Aspergillus kawachii</name>
    <name type="common">White koji mold</name>
    <name type="synonym">Aspergillus awamori var. kawachi</name>
    <dbReference type="NCBI Taxonomy" id="1069201"/>
    <lineage>
        <taxon>Eukaryota</taxon>
        <taxon>Fungi</taxon>
        <taxon>Dikarya</taxon>
        <taxon>Ascomycota</taxon>
        <taxon>Pezizomycotina</taxon>
        <taxon>Eurotiomycetes</taxon>
        <taxon>Eurotiomycetidae</taxon>
        <taxon>Eurotiales</taxon>
        <taxon>Aspergillaceae</taxon>
        <taxon>Aspergillus</taxon>
        <taxon>Aspergillus subgen. Circumdati</taxon>
    </lineage>
</organism>
<sequence>MALFEELSPSSVAAQCIACTLAPSRLSQAPRWQL</sequence>
<gene>
    <name evidence="1" type="ORF">RIB2604_01712250</name>
</gene>
<reference evidence="1 2" key="1">
    <citation type="journal article" date="2016" name="DNA Res.">
        <title>Genome sequence of Aspergillus luchuensis NBRC 4314.</title>
        <authorList>
            <person name="Yamada O."/>
            <person name="Machida M."/>
            <person name="Hosoyama A."/>
            <person name="Goto M."/>
            <person name="Takahashi T."/>
            <person name="Futagami T."/>
            <person name="Yamagata Y."/>
            <person name="Takeuchi M."/>
            <person name="Kobayashi T."/>
            <person name="Koike H."/>
            <person name="Abe K."/>
            <person name="Asai K."/>
            <person name="Arita M."/>
            <person name="Fujita N."/>
            <person name="Fukuda K."/>
            <person name="Higa K."/>
            <person name="Horikawa H."/>
            <person name="Ishikawa T."/>
            <person name="Jinno K."/>
            <person name="Kato Y."/>
            <person name="Kirimura K."/>
            <person name="Mizutani O."/>
            <person name="Nakasone K."/>
            <person name="Sano M."/>
            <person name="Shiraishi Y."/>
            <person name="Tsukahara M."/>
            <person name="Gomi K."/>
        </authorList>
    </citation>
    <scope>NUCLEOTIDE SEQUENCE [LARGE SCALE GENOMIC DNA]</scope>
    <source>
        <strain evidence="1 2">RIB 2604</strain>
    </source>
</reference>
<name>A0A146FEQ0_ASPKA</name>
<dbReference type="AlphaFoldDB" id="A0A146FEQ0"/>
<protein>
    <submittedName>
        <fullName evidence="1">Cytochrome P450</fullName>
    </submittedName>
</protein>